<feature type="compositionally biased region" description="Polar residues" evidence="1">
    <location>
        <begin position="326"/>
        <end position="347"/>
    </location>
</feature>
<organism evidence="2 3">
    <name type="scientific">Populus tomentosa</name>
    <name type="common">Chinese white poplar</name>
    <dbReference type="NCBI Taxonomy" id="118781"/>
    <lineage>
        <taxon>Eukaryota</taxon>
        <taxon>Viridiplantae</taxon>
        <taxon>Streptophyta</taxon>
        <taxon>Embryophyta</taxon>
        <taxon>Tracheophyta</taxon>
        <taxon>Spermatophyta</taxon>
        <taxon>Magnoliopsida</taxon>
        <taxon>eudicotyledons</taxon>
        <taxon>Gunneridae</taxon>
        <taxon>Pentapetalae</taxon>
        <taxon>rosids</taxon>
        <taxon>fabids</taxon>
        <taxon>Malpighiales</taxon>
        <taxon>Salicaceae</taxon>
        <taxon>Saliceae</taxon>
        <taxon>Populus</taxon>
    </lineage>
</organism>
<dbReference type="EMBL" id="JAAWWB010000038">
    <property type="protein sequence ID" value="KAG6737819.1"/>
    <property type="molecule type" value="Genomic_DNA"/>
</dbReference>
<name>A0A8X7XTH9_POPTO</name>
<feature type="region of interest" description="Disordered" evidence="1">
    <location>
        <begin position="249"/>
        <end position="280"/>
    </location>
</feature>
<feature type="region of interest" description="Disordered" evidence="1">
    <location>
        <begin position="491"/>
        <end position="578"/>
    </location>
</feature>
<dbReference type="PANTHER" id="PTHR47067:SF4">
    <property type="entry name" value="PROTEIN WVD2-LIKE 7 ISOFORM X1"/>
    <property type="match status" value="1"/>
</dbReference>
<reference evidence="2" key="1">
    <citation type="journal article" date="2020" name="bioRxiv">
        <title>Hybrid origin of Populus tomentosa Carr. identified through genome sequencing and phylogenomic analysis.</title>
        <authorList>
            <person name="An X."/>
            <person name="Gao K."/>
            <person name="Chen Z."/>
            <person name="Li J."/>
            <person name="Yang X."/>
            <person name="Yang X."/>
            <person name="Zhou J."/>
            <person name="Guo T."/>
            <person name="Zhao T."/>
            <person name="Huang S."/>
            <person name="Miao D."/>
            <person name="Khan W.U."/>
            <person name="Rao P."/>
            <person name="Ye M."/>
            <person name="Lei B."/>
            <person name="Liao W."/>
            <person name="Wang J."/>
            <person name="Ji L."/>
            <person name="Li Y."/>
            <person name="Guo B."/>
            <person name="Mustafa N.S."/>
            <person name="Li S."/>
            <person name="Yun Q."/>
            <person name="Keller S.R."/>
            <person name="Mao J."/>
            <person name="Zhang R."/>
            <person name="Strauss S.H."/>
        </authorList>
    </citation>
    <scope>NUCLEOTIDE SEQUENCE</scope>
    <source>
        <strain evidence="2">GM15</strain>
        <tissue evidence="2">Leaf</tissue>
    </source>
</reference>
<evidence type="ECO:0008006" key="4">
    <source>
        <dbReference type="Google" id="ProtNLM"/>
    </source>
</evidence>
<gene>
    <name evidence="2" type="ORF">POTOM_059349</name>
</gene>
<dbReference type="AlphaFoldDB" id="A0A8X7XTH9"/>
<evidence type="ECO:0000313" key="3">
    <source>
        <dbReference type="Proteomes" id="UP000886885"/>
    </source>
</evidence>
<feature type="compositionally biased region" description="Polar residues" evidence="1">
    <location>
        <begin position="179"/>
        <end position="198"/>
    </location>
</feature>
<dbReference type="OrthoDB" id="621651at2759"/>
<feature type="compositionally biased region" description="Low complexity" evidence="1">
    <location>
        <begin position="295"/>
        <end position="310"/>
    </location>
</feature>
<feature type="region of interest" description="Disordered" evidence="1">
    <location>
        <begin position="178"/>
        <end position="222"/>
    </location>
</feature>
<dbReference type="PANTHER" id="PTHR47067">
    <property type="entry name" value="TPX2 (TARGETING PROTEIN FOR XKLP2) PROTEIN FAMILY-RELATED"/>
    <property type="match status" value="1"/>
</dbReference>
<comment type="caution">
    <text evidence="2">The sequence shown here is derived from an EMBL/GenBank/DDBJ whole genome shotgun (WGS) entry which is preliminary data.</text>
</comment>
<accession>A0A8X7XTH9</accession>
<feature type="region of interest" description="Disordered" evidence="1">
    <location>
        <begin position="293"/>
        <end position="350"/>
    </location>
</feature>
<sequence length="629" mass="69635">MESDQTEHHHRHHRNQQHQVLLPTQSDLLPILDISWILMKRNESGLPGYFSCMRRFVHWHLSPERKGGREGVEMATETDHLHHHHHQTYGDNRSCLELSPDREESQQDESVSQIMDCSSITFGRYTADTLAWEKYSVFSHNRCQEELEKFKAPGLVAQKKAYFEEYYKKIRAMKGVQAEQETTQTDPTQNGQEITAQEENGVGVEASKEEIKPSNSSPEENVVDVHRSREENKHSNGYKIQVLDSHATDTINPSTRGIDDGAEEESYFDGNSGRASKEDEKGLCLSVRITKHSMEGGSSSCSPSVKGSSKTTQKGSPVSNEVKHYGSQQKKQTSAMRAKGTVSSAANRSKLDCRISKDMVKRSQKPNPSVCREIKSKADVSLVSGKRITSKTATNVKSDRVRSHRQLSEVQSSTTVPRASLTKDKVVSLSSNIRGNPLKTSSTPKSLAYRLPATSSALTQSAQRSSKEITTISRLRKISVDNRSCDGFGQRSLGLSGHHSLPKSRESENQRPKVMLKNLSDRNESNQNTGLKCGPISSVKGRKQKKGIDEIVAGLEPKPGLSKGTSIQRASNLKPMNKIATSQSVDLKCNPRDSGEACTDDRVANPIKKPFALKCKTKANSAATGVPTR</sequence>
<dbReference type="InterPro" id="IPR044216">
    <property type="entry name" value="WDL7"/>
</dbReference>
<proteinExistence type="predicted"/>
<dbReference type="Proteomes" id="UP000886885">
    <property type="component" value="Chromosome 19D"/>
</dbReference>
<evidence type="ECO:0000256" key="1">
    <source>
        <dbReference type="SAM" id="MobiDB-lite"/>
    </source>
</evidence>
<feature type="region of interest" description="Disordered" evidence="1">
    <location>
        <begin position="394"/>
        <end position="416"/>
    </location>
</feature>
<protein>
    <recommendedName>
        <fullName evidence="4">TPX2 C-terminal domain-containing protein</fullName>
    </recommendedName>
</protein>
<evidence type="ECO:0000313" key="2">
    <source>
        <dbReference type="EMBL" id="KAG6737819.1"/>
    </source>
</evidence>
<keyword evidence="3" id="KW-1185">Reference proteome</keyword>